<dbReference type="GO" id="GO:0006351">
    <property type="term" value="P:DNA-templated transcription"/>
    <property type="evidence" value="ECO:0007669"/>
    <property type="project" value="InterPro"/>
</dbReference>
<evidence type="ECO:0000313" key="2">
    <source>
        <dbReference type="EMBL" id="KAK7282936.1"/>
    </source>
</evidence>
<proteinExistence type="predicted"/>
<comment type="caution">
    <text evidence="2">The sequence shown here is derived from an EMBL/GenBank/DDBJ whole genome shotgun (WGS) entry which is preliminary data.</text>
</comment>
<feature type="domain" description="DOG1" evidence="1">
    <location>
        <begin position="4"/>
        <end position="223"/>
    </location>
</feature>
<dbReference type="Proteomes" id="UP001372338">
    <property type="component" value="Unassembled WGS sequence"/>
</dbReference>
<dbReference type="EMBL" id="JAYWIO010000002">
    <property type="protein sequence ID" value="KAK7282936.1"/>
    <property type="molecule type" value="Genomic_DNA"/>
</dbReference>
<accession>A0AAN9P1F3</accession>
<evidence type="ECO:0000259" key="1">
    <source>
        <dbReference type="PROSITE" id="PS51806"/>
    </source>
</evidence>
<dbReference type="InterPro" id="IPR051886">
    <property type="entry name" value="Seed_Dev/Stress_Resp_Reg"/>
</dbReference>
<organism evidence="2 3">
    <name type="scientific">Crotalaria pallida</name>
    <name type="common">Smooth rattlebox</name>
    <name type="synonym">Crotalaria striata</name>
    <dbReference type="NCBI Taxonomy" id="3830"/>
    <lineage>
        <taxon>Eukaryota</taxon>
        <taxon>Viridiplantae</taxon>
        <taxon>Streptophyta</taxon>
        <taxon>Embryophyta</taxon>
        <taxon>Tracheophyta</taxon>
        <taxon>Spermatophyta</taxon>
        <taxon>Magnoliopsida</taxon>
        <taxon>eudicotyledons</taxon>
        <taxon>Gunneridae</taxon>
        <taxon>Pentapetalae</taxon>
        <taxon>rosids</taxon>
        <taxon>fabids</taxon>
        <taxon>Fabales</taxon>
        <taxon>Fabaceae</taxon>
        <taxon>Papilionoideae</taxon>
        <taxon>50 kb inversion clade</taxon>
        <taxon>genistoids sensu lato</taxon>
        <taxon>core genistoids</taxon>
        <taxon>Crotalarieae</taxon>
        <taxon>Crotalaria</taxon>
    </lineage>
</organism>
<dbReference type="Pfam" id="PF14144">
    <property type="entry name" value="DOG1"/>
    <property type="match status" value="1"/>
</dbReference>
<dbReference type="PANTHER" id="PTHR46354">
    <property type="entry name" value="DOG1 DOMAIN-CONTAINING PROTEIN"/>
    <property type="match status" value="1"/>
</dbReference>
<name>A0AAN9P1F3_CROPI</name>
<dbReference type="GO" id="GO:0043565">
    <property type="term" value="F:sequence-specific DNA binding"/>
    <property type="evidence" value="ECO:0007669"/>
    <property type="project" value="InterPro"/>
</dbReference>
<evidence type="ECO:0000313" key="3">
    <source>
        <dbReference type="Proteomes" id="UP001372338"/>
    </source>
</evidence>
<sequence>MNTAQRFQSFFEGWLIRKQDLLDNLHGFLATPNSETKMEYQNNLIEQVLFHYQQYMEEKTEVAEADVFLVLSPTWLSAYEQALIWIGDYKPSLILRLANEAVEGLTAKQSEVMERMMGETRRAERELWEAIATVQESVASGQILDLARNAGRVLDGEICHMDSAVEGIKRAFVAVLNRADELRVSTVRKVVGLLTPSQAVQFLAAVMQFQLRVRRCGLQREQVGPSR</sequence>
<reference evidence="2 3" key="1">
    <citation type="submission" date="2024-01" db="EMBL/GenBank/DDBJ databases">
        <title>The genomes of 5 underutilized Papilionoideae crops provide insights into root nodulation and disease resistanc.</title>
        <authorList>
            <person name="Yuan L."/>
        </authorList>
    </citation>
    <scope>NUCLEOTIDE SEQUENCE [LARGE SCALE GENOMIC DNA]</scope>
    <source>
        <strain evidence="2">ZHUSHIDOU_FW_LH</strain>
        <tissue evidence="2">Leaf</tissue>
    </source>
</reference>
<dbReference type="PANTHER" id="PTHR46354:SF1">
    <property type="entry name" value="PROTEIN RESPONSE TO ABA AND SALT 1-RELATED"/>
    <property type="match status" value="1"/>
</dbReference>
<keyword evidence="3" id="KW-1185">Reference proteome</keyword>
<gene>
    <name evidence="2" type="ORF">RIF29_12066</name>
</gene>
<protein>
    <recommendedName>
        <fullName evidence="1">DOG1 domain-containing protein</fullName>
    </recommendedName>
</protein>
<dbReference type="InterPro" id="IPR025422">
    <property type="entry name" value="TGA_domain"/>
</dbReference>
<dbReference type="AlphaFoldDB" id="A0AAN9P1F3"/>
<dbReference type="PROSITE" id="PS51806">
    <property type="entry name" value="DOG1"/>
    <property type="match status" value="1"/>
</dbReference>